<accession>A0AAD7CL67</accession>
<keyword evidence="4" id="KW-1185">Reference proteome</keyword>
<protein>
    <submittedName>
        <fullName evidence="3">Uncharacterized protein</fullName>
    </submittedName>
</protein>
<sequence>MCRRGRVLWTIAASWCFLMLDVGKTSACQMRDAGCKRSSTRWRYGKSAEGASKLRLRFGGEWISGAGYAAGDSCAVEVPARCDIGCAGYAAPDCGTWRVLVCWCVENSASRAVLGYARGNRQRRWDRTKCGDLQKTLEKGNNKLLRCSGGWKIIGHSGIFPDSEAGDEDGSAMATEPDGDTTGQDGTLAGLYLAAPDS</sequence>
<proteinExistence type="predicted"/>
<dbReference type="AlphaFoldDB" id="A0AAD7CL67"/>
<organism evidence="3 4">
    <name type="scientific">Mycena rosella</name>
    <name type="common">Pink bonnet</name>
    <name type="synonym">Agaricus rosellus</name>
    <dbReference type="NCBI Taxonomy" id="1033263"/>
    <lineage>
        <taxon>Eukaryota</taxon>
        <taxon>Fungi</taxon>
        <taxon>Dikarya</taxon>
        <taxon>Basidiomycota</taxon>
        <taxon>Agaricomycotina</taxon>
        <taxon>Agaricomycetes</taxon>
        <taxon>Agaricomycetidae</taxon>
        <taxon>Agaricales</taxon>
        <taxon>Marasmiineae</taxon>
        <taxon>Mycenaceae</taxon>
        <taxon>Mycena</taxon>
    </lineage>
</organism>
<name>A0AAD7CL67_MYCRO</name>
<evidence type="ECO:0000256" key="1">
    <source>
        <dbReference type="SAM" id="MobiDB-lite"/>
    </source>
</evidence>
<evidence type="ECO:0000313" key="4">
    <source>
        <dbReference type="Proteomes" id="UP001221757"/>
    </source>
</evidence>
<feature type="signal peptide" evidence="2">
    <location>
        <begin position="1"/>
        <end position="27"/>
    </location>
</feature>
<keyword evidence="2" id="KW-0732">Signal</keyword>
<dbReference type="EMBL" id="JARKIE010000361">
    <property type="protein sequence ID" value="KAJ7651454.1"/>
    <property type="molecule type" value="Genomic_DNA"/>
</dbReference>
<evidence type="ECO:0000256" key="2">
    <source>
        <dbReference type="SAM" id="SignalP"/>
    </source>
</evidence>
<reference evidence="3" key="1">
    <citation type="submission" date="2023-03" db="EMBL/GenBank/DDBJ databases">
        <title>Massive genome expansion in bonnet fungi (Mycena s.s.) driven by repeated elements and novel gene families across ecological guilds.</title>
        <authorList>
            <consortium name="Lawrence Berkeley National Laboratory"/>
            <person name="Harder C.B."/>
            <person name="Miyauchi S."/>
            <person name="Viragh M."/>
            <person name="Kuo A."/>
            <person name="Thoen E."/>
            <person name="Andreopoulos B."/>
            <person name="Lu D."/>
            <person name="Skrede I."/>
            <person name="Drula E."/>
            <person name="Henrissat B."/>
            <person name="Morin E."/>
            <person name="Kohler A."/>
            <person name="Barry K."/>
            <person name="LaButti K."/>
            <person name="Morin E."/>
            <person name="Salamov A."/>
            <person name="Lipzen A."/>
            <person name="Mereny Z."/>
            <person name="Hegedus B."/>
            <person name="Baldrian P."/>
            <person name="Stursova M."/>
            <person name="Weitz H."/>
            <person name="Taylor A."/>
            <person name="Grigoriev I.V."/>
            <person name="Nagy L.G."/>
            <person name="Martin F."/>
            <person name="Kauserud H."/>
        </authorList>
    </citation>
    <scope>NUCLEOTIDE SEQUENCE</scope>
    <source>
        <strain evidence="3">CBHHK067</strain>
    </source>
</reference>
<feature type="region of interest" description="Disordered" evidence="1">
    <location>
        <begin position="161"/>
        <end position="188"/>
    </location>
</feature>
<feature type="chain" id="PRO_5042213856" evidence="2">
    <location>
        <begin position="28"/>
        <end position="198"/>
    </location>
</feature>
<evidence type="ECO:0000313" key="3">
    <source>
        <dbReference type="EMBL" id="KAJ7651454.1"/>
    </source>
</evidence>
<gene>
    <name evidence="3" type="ORF">B0H17DRAFT_1147677</name>
</gene>
<comment type="caution">
    <text evidence="3">The sequence shown here is derived from an EMBL/GenBank/DDBJ whole genome shotgun (WGS) entry which is preliminary data.</text>
</comment>
<dbReference type="Proteomes" id="UP001221757">
    <property type="component" value="Unassembled WGS sequence"/>
</dbReference>